<protein>
    <submittedName>
        <fullName evidence="1">Uncharacterized protein</fullName>
    </submittedName>
</protein>
<dbReference type="Proteomes" id="UP000625316">
    <property type="component" value="Unassembled WGS sequence"/>
</dbReference>
<sequence>MVTLLIILTALAALLAFMGICDWALNRWRSSTSIPNPYPTEGSIAEGTGYALEGFPVNHLNEESGSAVSAIQHELPIESAAATEAASTVLEAGQAVIHQSAEAISGLMEGL</sequence>
<dbReference type="RefSeq" id="WP_264328090.1">
    <property type="nucleotide sequence ID" value="NZ_JADEXQ010000173.1"/>
</dbReference>
<keyword evidence="2" id="KW-1185">Reference proteome</keyword>
<comment type="caution">
    <text evidence="1">The sequence shown here is derived from an EMBL/GenBank/DDBJ whole genome shotgun (WGS) entry which is preliminary data.</text>
</comment>
<accession>A0A928VVD6</accession>
<dbReference type="AlphaFoldDB" id="A0A928VVD6"/>
<evidence type="ECO:0000313" key="1">
    <source>
        <dbReference type="EMBL" id="MBE9033280.1"/>
    </source>
</evidence>
<name>A0A928VVD6_9CYAN</name>
<organism evidence="1 2">
    <name type="scientific">Romeriopsis navalis LEGE 11480</name>
    <dbReference type="NCBI Taxonomy" id="2777977"/>
    <lineage>
        <taxon>Bacteria</taxon>
        <taxon>Bacillati</taxon>
        <taxon>Cyanobacteriota</taxon>
        <taxon>Cyanophyceae</taxon>
        <taxon>Leptolyngbyales</taxon>
        <taxon>Leptolyngbyaceae</taxon>
        <taxon>Romeriopsis</taxon>
        <taxon>Romeriopsis navalis</taxon>
    </lineage>
</organism>
<evidence type="ECO:0000313" key="2">
    <source>
        <dbReference type="Proteomes" id="UP000625316"/>
    </source>
</evidence>
<proteinExistence type="predicted"/>
<gene>
    <name evidence="1" type="ORF">IQ266_26450</name>
</gene>
<reference evidence="1" key="1">
    <citation type="submission" date="2020-10" db="EMBL/GenBank/DDBJ databases">
        <authorList>
            <person name="Castelo-Branco R."/>
            <person name="Eusebio N."/>
            <person name="Adriana R."/>
            <person name="Vieira A."/>
            <person name="Brugerolle De Fraissinette N."/>
            <person name="Rezende De Castro R."/>
            <person name="Schneider M.P."/>
            <person name="Vasconcelos V."/>
            <person name="Leao P.N."/>
        </authorList>
    </citation>
    <scope>NUCLEOTIDE SEQUENCE</scope>
    <source>
        <strain evidence="1">LEGE 11480</strain>
    </source>
</reference>
<dbReference type="EMBL" id="JADEXQ010000173">
    <property type="protein sequence ID" value="MBE9033280.1"/>
    <property type="molecule type" value="Genomic_DNA"/>
</dbReference>